<dbReference type="EMBL" id="RRCF01000001">
    <property type="protein sequence ID" value="RRJ23829.1"/>
    <property type="molecule type" value="Genomic_DNA"/>
</dbReference>
<protein>
    <submittedName>
        <fullName evidence="2">Alpha/beta fold hydrolase</fullName>
    </submittedName>
</protein>
<proteinExistence type="predicted"/>
<comment type="caution">
    <text evidence="2">The sequence shown here is derived from an EMBL/GenBank/DDBJ whole genome shotgun (WGS) entry which is preliminary data.</text>
</comment>
<reference evidence="2 3" key="1">
    <citation type="submission" date="2018-11" db="EMBL/GenBank/DDBJ databases">
        <title>Draft genome analysis of Rheinheimera mesophila isolated from an industrial waste site.</title>
        <authorList>
            <person name="Yu Q."/>
            <person name="Qi Y."/>
            <person name="Zhang H."/>
            <person name="Lu Y."/>
            <person name="Pu J."/>
        </authorList>
    </citation>
    <scope>NUCLEOTIDE SEQUENCE [LARGE SCALE GENOMIC DNA]</scope>
    <source>
        <strain evidence="2 3">IITR13</strain>
    </source>
</reference>
<dbReference type="InterPro" id="IPR029058">
    <property type="entry name" value="AB_hydrolase_fold"/>
</dbReference>
<dbReference type="Pfam" id="PF12146">
    <property type="entry name" value="Hydrolase_4"/>
    <property type="match status" value="1"/>
</dbReference>
<sequence length="345" mass="39307">MYCPCPTKDIGLSASSPKLLNASFSEQQLAQAQPELQNFWQQGQHQFFSSFDQTRIWYSSFRHPSPRAEIVLSPGRIEAAQKYQEFSFDLYQAGFTVHLIDHRGQGLSDRINADRHLGDVADFQHYVKDFALWLEQQIRPLQQAPLLGLAHSMGCAILCRYLQQHTEHGFSGAVYCSPMFGIQSQPVPKWIALALVRLLHKLNKLTGGKSRYFPGQKPYQDKAFAGNHLTHSPVRYQLFRQLYQDVPHLQLGGVSCRWLYQSLQAIEALHKAPALSLPQLLLQATEDPVVDNQMQQLYLKKHQQQALPCELIAIPGALHEIIFESDPLRHQLFSALDRFVLQLGL</sequence>
<feature type="domain" description="Serine aminopeptidase S33" evidence="1">
    <location>
        <begin position="65"/>
        <end position="326"/>
    </location>
</feature>
<dbReference type="InterPro" id="IPR022742">
    <property type="entry name" value="Hydrolase_4"/>
</dbReference>
<dbReference type="AlphaFoldDB" id="A0A3P3QTL1"/>
<keyword evidence="3" id="KW-1185">Reference proteome</keyword>
<dbReference type="OrthoDB" id="9788260at2"/>
<evidence type="ECO:0000313" key="2">
    <source>
        <dbReference type="EMBL" id="RRJ23829.1"/>
    </source>
</evidence>
<name>A0A3P3QTL1_9GAMM</name>
<evidence type="ECO:0000313" key="3">
    <source>
        <dbReference type="Proteomes" id="UP000276260"/>
    </source>
</evidence>
<dbReference type="InterPro" id="IPR051044">
    <property type="entry name" value="MAG_DAG_Lipase"/>
</dbReference>
<accession>A0A3P3QTL1</accession>
<evidence type="ECO:0000259" key="1">
    <source>
        <dbReference type="Pfam" id="PF12146"/>
    </source>
</evidence>
<dbReference type="Gene3D" id="3.40.50.1820">
    <property type="entry name" value="alpha/beta hydrolase"/>
    <property type="match status" value="1"/>
</dbReference>
<keyword evidence="2" id="KW-0378">Hydrolase</keyword>
<organism evidence="2 3">
    <name type="scientific">Rheinheimera mesophila</name>
    <dbReference type="NCBI Taxonomy" id="1547515"/>
    <lineage>
        <taxon>Bacteria</taxon>
        <taxon>Pseudomonadati</taxon>
        <taxon>Pseudomonadota</taxon>
        <taxon>Gammaproteobacteria</taxon>
        <taxon>Chromatiales</taxon>
        <taxon>Chromatiaceae</taxon>
        <taxon>Rheinheimera</taxon>
    </lineage>
</organism>
<dbReference type="Proteomes" id="UP000276260">
    <property type="component" value="Unassembled WGS sequence"/>
</dbReference>
<dbReference type="SUPFAM" id="SSF53474">
    <property type="entry name" value="alpha/beta-Hydrolases"/>
    <property type="match status" value="1"/>
</dbReference>
<dbReference type="PANTHER" id="PTHR11614">
    <property type="entry name" value="PHOSPHOLIPASE-RELATED"/>
    <property type="match status" value="1"/>
</dbReference>
<gene>
    <name evidence="2" type="ORF">EIK76_07190</name>
</gene>
<dbReference type="GO" id="GO:0016787">
    <property type="term" value="F:hydrolase activity"/>
    <property type="evidence" value="ECO:0007669"/>
    <property type="project" value="UniProtKB-KW"/>
</dbReference>